<reference evidence="2 3" key="1">
    <citation type="submission" date="2019-12" db="EMBL/GenBank/DDBJ databases">
        <title>Multi-Generational Helicobacter saguini Isolates.</title>
        <authorList>
            <person name="Mannion A."/>
            <person name="Shen Z."/>
            <person name="Fox J.G."/>
        </authorList>
    </citation>
    <scope>NUCLEOTIDE SEQUENCE [LARGE SCALE GENOMIC DNA]</scope>
    <source>
        <strain evidence="3">16-048 (F4)</strain>
    </source>
</reference>
<organism evidence="2 3">
    <name type="scientific">Helicobacter saguini</name>
    <dbReference type="NCBI Taxonomy" id="1548018"/>
    <lineage>
        <taxon>Bacteria</taxon>
        <taxon>Pseudomonadati</taxon>
        <taxon>Campylobacterota</taxon>
        <taxon>Epsilonproteobacteria</taxon>
        <taxon>Campylobacterales</taxon>
        <taxon>Helicobacteraceae</taxon>
        <taxon>Helicobacter</taxon>
    </lineage>
</organism>
<name>A0A6L7DHD5_9HELI</name>
<evidence type="ECO:0000256" key="1">
    <source>
        <dbReference type="SAM" id="Coils"/>
    </source>
</evidence>
<protein>
    <submittedName>
        <fullName evidence="2">Uncharacterized protein</fullName>
    </submittedName>
</protein>
<accession>A0A6L7DHD5</accession>
<keyword evidence="1" id="KW-0175">Coiled coil</keyword>
<evidence type="ECO:0000313" key="3">
    <source>
        <dbReference type="Proteomes" id="UP000477070"/>
    </source>
</evidence>
<evidence type="ECO:0000313" key="2">
    <source>
        <dbReference type="EMBL" id="MWV69848.1"/>
    </source>
</evidence>
<dbReference type="AlphaFoldDB" id="A0A6L7DHD5"/>
<proteinExistence type="predicted"/>
<dbReference type="EMBL" id="QBIU01000001">
    <property type="protein sequence ID" value="MWV69848.1"/>
    <property type="molecule type" value="Genomic_DNA"/>
</dbReference>
<feature type="coiled-coil region" evidence="1">
    <location>
        <begin position="102"/>
        <end position="129"/>
    </location>
</feature>
<gene>
    <name evidence="2" type="ORF">DCO61_07500</name>
</gene>
<comment type="caution">
    <text evidence="2">The sequence shown here is derived from an EMBL/GenBank/DDBJ whole genome shotgun (WGS) entry which is preliminary data.</text>
</comment>
<dbReference type="Proteomes" id="UP000477070">
    <property type="component" value="Unassembled WGS sequence"/>
</dbReference>
<sequence length="1090" mass="127193">MSNTIHTNTLFISNTTLYNKAIINDSISNKSSIEYKEDILYINVQQELENLLSIIENFKQGKYEVQDDNKHIDKYLKAINDNYYKVLDLLKNINSGNAINALTQMQNIKSNYSNEIKKYEKKAQDEYNLYDIQREAEQLSKTILKDFGIPIAIFLAIDVGLKNNKILISLANIILGVSPHLRLATLILGGILSLVDMYKAINNHDKRKELENIIYKHFARILYILDSINSSYKNSHIINMSNNKYGNFRIENIDSSGNAIALKLIIESYRIYNQFDSNECLFNISITYQTRVNTQNLRDSNYSYSQISLFTGLQGAIYDETYINQSPLEYLSIKFQDSINRQKDKVKYFNYKHTNNVLSTNFNNTKNLSISSSFQHLKNMFLESSNFLLVKTQSFSSMLILDLLLQGFKMSSQKNKPLQKNMIFITTPLYTKSIEYKIQKEIQDIYNKKTSIKNHILFLTPIYKINKTRFFSKMRQDLLKEAEELDSKLPFLFTNRADKITNILNKLFIKNSADRLDLQTAYNVFKELFTIIVVNDDMGLAWYHKRISPAKTLEYSDRVRPHITNMINTLNYFAVLFSYFYDIESIVPQDIKKDVDSIKNRFEDSIKDIKPSSLHNFLLQAINIYYSSKINIKDIEKFKNNIIKTYNSQKIHKKYTKIIIQTYEDLSFTYSNSGFLDKAYIINFIERTIPLAMQKILKEILDTDIYFKFCFIVFVDFDFDGIENVFVKSLLLYNVSKNIENKIQNSNTFVFTQRIKEELQNNALNTTTSNIKPNAKDLLANLLEHQNIKAIKYTLQESIEYYEKIFKDKKITTNNLQSFGVNFLIDIALDSIFSKIFPNASKNLAKEKIVDIFLSSRRYKNMPYSKWENDSPHIYLPEPIEQTFLSADFSAMLIGGSPFNAGCCMYNPSLAGFIQDIDDTKKYTLEILRNYICGKNRNIIPLSNFHTQTYSIYKIAYCKVLCYIDMAKDEHILYLADTIPNHNINDIKRIFSTQYLMDFKKLIKTKLKVEANDDKEENVDNNFKASKPITTTRDFIIQLKRIAEYNYYVYNGDFDKIRAGSEGFKEEPKLLGNLVYDKNFIPTTIDIKKD</sequence>